<dbReference type="Gene3D" id="3.40.50.1980">
    <property type="entry name" value="Nitrogenase molybdenum iron protein domain"/>
    <property type="match status" value="2"/>
</dbReference>
<dbReference type="PANTHER" id="PTHR30535">
    <property type="entry name" value="VITAMIN B12-BINDING PROTEIN"/>
    <property type="match status" value="1"/>
</dbReference>
<protein>
    <submittedName>
        <fullName evidence="2">ABC transporter substrate-binding protein</fullName>
    </submittedName>
</protein>
<comment type="caution">
    <text evidence="2">The sequence shown here is derived from an EMBL/GenBank/DDBJ whole genome shotgun (WGS) entry which is preliminary data.</text>
</comment>
<organism evidence="2 3">
    <name type="scientific">Rhizobium mayense</name>
    <dbReference type="NCBI Taxonomy" id="1312184"/>
    <lineage>
        <taxon>Bacteria</taxon>
        <taxon>Pseudomonadati</taxon>
        <taxon>Pseudomonadota</taxon>
        <taxon>Alphaproteobacteria</taxon>
        <taxon>Hyphomicrobiales</taxon>
        <taxon>Rhizobiaceae</taxon>
        <taxon>Rhizobium/Agrobacterium group</taxon>
        <taxon>Rhizobium</taxon>
    </lineage>
</organism>
<dbReference type="EMBL" id="JARFYM010000013">
    <property type="protein sequence ID" value="MDL2400625.1"/>
    <property type="molecule type" value="Genomic_DNA"/>
</dbReference>
<dbReference type="SUPFAM" id="SSF53807">
    <property type="entry name" value="Helical backbone' metal receptor"/>
    <property type="match status" value="1"/>
</dbReference>
<dbReference type="PANTHER" id="PTHR30535:SF4">
    <property type="entry name" value="HEMIN-BINDING PERIPLASMIC PROTEIN HMUT"/>
    <property type="match status" value="1"/>
</dbReference>
<keyword evidence="3" id="KW-1185">Reference proteome</keyword>
<dbReference type="CDD" id="cd01149">
    <property type="entry name" value="HutB"/>
    <property type="match status" value="1"/>
</dbReference>
<reference evidence="2" key="1">
    <citation type="submission" date="2023-06" db="EMBL/GenBank/DDBJ databases">
        <title>Phylogenetic Diversity of Rhizobium strains.</title>
        <authorList>
            <person name="Moura F.T."/>
            <person name="Helene L.C.F."/>
            <person name="Hungria M."/>
        </authorList>
    </citation>
    <scope>NUCLEOTIDE SEQUENCE</scope>
    <source>
        <strain evidence="2">CCGE526</strain>
    </source>
</reference>
<dbReference type="InterPro" id="IPR002491">
    <property type="entry name" value="ABC_transptr_periplasmic_BD"/>
</dbReference>
<name>A0ABT7JXZ8_9HYPH</name>
<sequence>MTMLKNFKRIKPWEIALTVLVMALPFIPASPINGGYNSVKHAHAAEAPKIDTSRLVSIGGDVTEIIYALGEENRLIARDSTSMYPETAAKLPDVGYMRALSPEGILAVNPTAIIAVDGSGPPEALAVLRNARVPFEAVPQSYDRDGILKKIDVVGSLLGVPDKAKALEDKVAADLDAAIADAGKRPEGERKRVLFVLSNQNGKILASGSDTAADSIIKLAGAINAVDSFSGYKPLSDEAIIEAKPDAILIMDREGPLSMTNDDLLKQPAISLTPAASRKAVIRMDGLHLLGFGPRTASAVRELNTAIYGG</sequence>
<dbReference type="RefSeq" id="WP_285869770.1">
    <property type="nucleotide sequence ID" value="NZ_JARFYM010000013.1"/>
</dbReference>
<dbReference type="InterPro" id="IPR050902">
    <property type="entry name" value="ABC_Transporter_SBP"/>
</dbReference>
<feature type="domain" description="Fe/B12 periplasmic-binding" evidence="1">
    <location>
        <begin position="54"/>
        <end position="310"/>
    </location>
</feature>
<dbReference type="Proteomes" id="UP001172645">
    <property type="component" value="Unassembled WGS sequence"/>
</dbReference>
<evidence type="ECO:0000259" key="1">
    <source>
        <dbReference type="PROSITE" id="PS50983"/>
    </source>
</evidence>
<accession>A0ABT7JXZ8</accession>
<proteinExistence type="predicted"/>
<gene>
    <name evidence="2" type="ORF">PY649_17090</name>
</gene>
<evidence type="ECO:0000313" key="3">
    <source>
        <dbReference type="Proteomes" id="UP001172645"/>
    </source>
</evidence>
<dbReference type="Pfam" id="PF01497">
    <property type="entry name" value="Peripla_BP_2"/>
    <property type="match status" value="1"/>
</dbReference>
<dbReference type="PROSITE" id="PS50983">
    <property type="entry name" value="FE_B12_PBP"/>
    <property type="match status" value="1"/>
</dbReference>
<evidence type="ECO:0000313" key="2">
    <source>
        <dbReference type="EMBL" id="MDL2400625.1"/>
    </source>
</evidence>